<dbReference type="Proteomes" id="UP001238179">
    <property type="component" value="Chromosome"/>
</dbReference>
<evidence type="ECO:0000256" key="2">
    <source>
        <dbReference type="ARBA" id="ARBA00022692"/>
    </source>
</evidence>
<reference evidence="7" key="1">
    <citation type="journal article" date="2023" name="Int. J. Syst. Evol. Microbiol.">
        <title>Mesoterricola silvestris gen. nov., sp. nov., Mesoterricola sediminis sp. nov., Geothrix oryzae sp. nov., Geothrix edaphica sp. nov., Geothrix rubra sp. nov., and Geothrix limicola sp. nov., six novel members of Acidobacteriota isolated from soils.</title>
        <authorList>
            <person name="Itoh H."/>
            <person name="Sugisawa Y."/>
            <person name="Mise K."/>
            <person name="Xu Z."/>
            <person name="Kuniyasu M."/>
            <person name="Ushijima N."/>
            <person name="Kawano K."/>
            <person name="Kobayashi E."/>
            <person name="Shiratori Y."/>
            <person name="Masuda Y."/>
            <person name="Senoo K."/>
        </authorList>
    </citation>
    <scope>NUCLEOTIDE SEQUENCE [LARGE SCALE GENOMIC DNA]</scope>
    <source>
        <strain evidence="7">W79</strain>
    </source>
</reference>
<feature type="transmembrane region" description="Helical" evidence="5">
    <location>
        <begin position="132"/>
        <end position="152"/>
    </location>
</feature>
<dbReference type="GO" id="GO:0016020">
    <property type="term" value="C:membrane"/>
    <property type="evidence" value="ECO:0007669"/>
    <property type="project" value="UniProtKB-SubCell"/>
</dbReference>
<dbReference type="EMBL" id="AP027080">
    <property type="protein sequence ID" value="BDU73007.1"/>
    <property type="molecule type" value="Genomic_DNA"/>
</dbReference>
<feature type="transmembrane region" description="Helical" evidence="5">
    <location>
        <begin position="188"/>
        <end position="206"/>
    </location>
</feature>
<evidence type="ECO:0000256" key="5">
    <source>
        <dbReference type="SAM" id="Phobius"/>
    </source>
</evidence>
<evidence type="ECO:0000256" key="4">
    <source>
        <dbReference type="ARBA" id="ARBA00023136"/>
    </source>
</evidence>
<organism evidence="6 7">
    <name type="scientific">Mesoterricola silvestris</name>
    <dbReference type="NCBI Taxonomy" id="2927979"/>
    <lineage>
        <taxon>Bacteria</taxon>
        <taxon>Pseudomonadati</taxon>
        <taxon>Acidobacteriota</taxon>
        <taxon>Holophagae</taxon>
        <taxon>Holophagales</taxon>
        <taxon>Holophagaceae</taxon>
        <taxon>Mesoterricola</taxon>
    </lineage>
</organism>
<feature type="transmembrane region" description="Helical" evidence="5">
    <location>
        <begin position="94"/>
        <end position="111"/>
    </location>
</feature>
<evidence type="ECO:0000313" key="6">
    <source>
        <dbReference type="EMBL" id="BDU73007.1"/>
    </source>
</evidence>
<keyword evidence="3 5" id="KW-1133">Transmembrane helix</keyword>
<keyword evidence="2 5" id="KW-0812">Transmembrane</keyword>
<comment type="subcellular location">
    <subcellularLocation>
        <location evidence="1">Membrane</location>
        <topology evidence="1">Multi-pass membrane protein</topology>
    </subcellularLocation>
</comment>
<evidence type="ECO:0000256" key="1">
    <source>
        <dbReference type="ARBA" id="ARBA00004141"/>
    </source>
</evidence>
<keyword evidence="4 5" id="KW-0472">Membrane</keyword>
<protein>
    <submittedName>
        <fullName evidence="6">Divalent cation transporter</fullName>
    </submittedName>
</protein>
<evidence type="ECO:0000256" key="3">
    <source>
        <dbReference type="ARBA" id="ARBA00022989"/>
    </source>
</evidence>
<proteinExistence type="predicted"/>
<feature type="transmembrane region" description="Helical" evidence="5">
    <location>
        <begin position="158"/>
        <end position="176"/>
    </location>
</feature>
<dbReference type="KEGG" id="msil:METEAL_21810"/>
<feature type="transmembrane region" description="Helical" evidence="5">
    <location>
        <begin position="62"/>
        <end position="82"/>
    </location>
</feature>
<sequence length="212" mass="22342">MRHMSGVAAGYLMSVTLVRVLPEAVEQGGERMALWAVAGFFLIHLLEHGISPHFHYGEESHTHSGSAITGVIALVGLSLHSFMDGMSITAAMRTHSGLGLMVFAGVLLHRIPEGATISSIFLVRGFGNRKSIIAAGILALAALLGSMSQEYMNIKLGPVLGLTGGLGLYVACSDLLPEAQKEKGWKSTASLLVGILIFIAILSLAPHQHHGA</sequence>
<dbReference type="PANTHER" id="PTHR11040:SF44">
    <property type="entry name" value="PROTEIN ZNTC-RELATED"/>
    <property type="match status" value="1"/>
</dbReference>
<keyword evidence="7" id="KW-1185">Reference proteome</keyword>
<dbReference type="AlphaFoldDB" id="A0AA48GS49"/>
<name>A0AA48GS49_9BACT</name>
<evidence type="ECO:0000313" key="7">
    <source>
        <dbReference type="Proteomes" id="UP001238179"/>
    </source>
</evidence>
<gene>
    <name evidence="6" type="ORF">METEAL_21810</name>
</gene>
<accession>A0AA48GS49</accession>
<dbReference type="InterPro" id="IPR003689">
    <property type="entry name" value="ZIP"/>
</dbReference>
<dbReference type="Pfam" id="PF02535">
    <property type="entry name" value="Zip"/>
    <property type="match status" value="1"/>
</dbReference>
<feature type="transmembrane region" description="Helical" evidence="5">
    <location>
        <begin position="32"/>
        <end position="50"/>
    </location>
</feature>
<dbReference type="PANTHER" id="PTHR11040">
    <property type="entry name" value="ZINC/IRON TRANSPORTER"/>
    <property type="match status" value="1"/>
</dbReference>
<dbReference type="GO" id="GO:0005385">
    <property type="term" value="F:zinc ion transmembrane transporter activity"/>
    <property type="evidence" value="ECO:0007669"/>
    <property type="project" value="TreeGrafter"/>
</dbReference>